<name>A0A7W3J1R0_9ACTN</name>
<dbReference type="PROSITE" id="PS51257">
    <property type="entry name" value="PROKAR_LIPOPROTEIN"/>
    <property type="match status" value="1"/>
</dbReference>
<gene>
    <name evidence="8" type="ORF">FB382_002991</name>
</gene>
<sequence length="449" mass="48301">MRGPVLALALALAASLALAGCDSGTQQPAPLPTSATPRTPLEFGVYGPADEISAFQGVADNYNSLSQDSKVEVRSWPDHDGLIRAIRSGDDVPDVFMVSRGDLAWLQEQGLTQPVDAMLDERGVDFGDGYSREALQAFSSDNRLQCMPYGVSPMVIFYNKELIDFDTMIARGLDAPDISHGATKWTFEQFAAAAEFATRPRKGTHGLYVDPTLRGLAPFIYSGGGKLFDDDNQPTSLAFSDGDTQAALERTLELLRDPHLTLSQDEVERATPLKWFERGKLGMIEGFRSLVPELRQVQGLEFDVMPMPVLDSSATIGDITGLCISKDAASTPEAADFLVHALSAQSVGRVTHAGYLAPANLDVALSDVFLQPGRLPAHSNVFNTAVRSMQVPPLLDSYSDLERAVSGTLQEMLNIPVLDDLLGLSEEVDAESRTVLDPESASPSATPSG</sequence>
<evidence type="ECO:0000313" key="9">
    <source>
        <dbReference type="Proteomes" id="UP000580910"/>
    </source>
</evidence>
<evidence type="ECO:0000256" key="4">
    <source>
        <dbReference type="ARBA" id="ARBA00023139"/>
    </source>
</evidence>
<accession>A0A7W3J1R0</accession>
<evidence type="ECO:0000256" key="6">
    <source>
        <dbReference type="SAM" id="MobiDB-lite"/>
    </source>
</evidence>
<feature type="chain" id="PRO_5031394295" evidence="7">
    <location>
        <begin position="20"/>
        <end position="449"/>
    </location>
</feature>
<keyword evidence="4" id="KW-0564">Palmitate</keyword>
<dbReference type="InterPro" id="IPR006059">
    <property type="entry name" value="SBP"/>
</dbReference>
<evidence type="ECO:0000256" key="2">
    <source>
        <dbReference type="ARBA" id="ARBA00022729"/>
    </source>
</evidence>
<evidence type="ECO:0000256" key="7">
    <source>
        <dbReference type="SAM" id="SignalP"/>
    </source>
</evidence>
<comment type="caution">
    <text evidence="8">The sequence shown here is derived from an EMBL/GenBank/DDBJ whole genome shotgun (WGS) entry which is preliminary data.</text>
</comment>
<dbReference type="AlphaFoldDB" id="A0A7W3J1R0"/>
<keyword evidence="3" id="KW-0472">Membrane</keyword>
<evidence type="ECO:0000256" key="5">
    <source>
        <dbReference type="ARBA" id="ARBA00023288"/>
    </source>
</evidence>
<feature type="signal peptide" evidence="7">
    <location>
        <begin position="1"/>
        <end position="19"/>
    </location>
</feature>
<dbReference type="PANTHER" id="PTHR43649">
    <property type="entry name" value="ARABINOSE-BINDING PROTEIN-RELATED"/>
    <property type="match status" value="1"/>
</dbReference>
<proteinExistence type="predicted"/>
<feature type="region of interest" description="Disordered" evidence="6">
    <location>
        <begin position="429"/>
        <end position="449"/>
    </location>
</feature>
<dbReference type="EMBL" id="JACGXA010000001">
    <property type="protein sequence ID" value="MBA8804700.1"/>
    <property type="molecule type" value="Genomic_DNA"/>
</dbReference>
<keyword evidence="2 7" id="KW-0732">Signal</keyword>
<evidence type="ECO:0000256" key="1">
    <source>
        <dbReference type="ARBA" id="ARBA00022475"/>
    </source>
</evidence>
<dbReference type="SUPFAM" id="SSF53850">
    <property type="entry name" value="Periplasmic binding protein-like II"/>
    <property type="match status" value="1"/>
</dbReference>
<dbReference type="Gene3D" id="3.40.190.10">
    <property type="entry name" value="Periplasmic binding protein-like II"/>
    <property type="match status" value="1"/>
</dbReference>
<keyword evidence="8" id="KW-0762">Sugar transport</keyword>
<evidence type="ECO:0000256" key="3">
    <source>
        <dbReference type="ARBA" id="ARBA00023136"/>
    </source>
</evidence>
<keyword evidence="1" id="KW-1003">Cell membrane</keyword>
<keyword evidence="5" id="KW-0449">Lipoprotein</keyword>
<dbReference type="InterPro" id="IPR050490">
    <property type="entry name" value="Bact_solute-bd_prot1"/>
</dbReference>
<dbReference type="Proteomes" id="UP000580910">
    <property type="component" value="Unassembled WGS sequence"/>
</dbReference>
<dbReference type="PANTHER" id="PTHR43649:SF33">
    <property type="entry name" value="POLYGALACTURONAN_RHAMNOGALACTURONAN-BINDING PROTEIN YTCQ"/>
    <property type="match status" value="1"/>
</dbReference>
<dbReference type="RefSeq" id="WP_182540416.1">
    <property type="nucleotide sequence ID" value="NZ_JACGXA010000001.1"/>
</dbReference>
<keyword evidence="9" id="KW-1185">Reference proteome</keyword>
<protein>
    <submittedName>
        <fullName evidence="8">Multiple sugar transport system substrate-binding protein</fullName>
    </submittedName>
</protein>
<evidence type="ECO:0000313" key="8">
    <source>
        <dbReference type="EMBL" id="MBA8804700.1"/>
    </source>
</evidence>
<organism evidence="8 9">
    <name type="scientific">Nocardioides ginsengisegetis</name>
    <dbReference type="NCBI Taxonomy" id="661491"/>
    <lineage>
        <taxon>Bacteria</taxon>
        <taxon>Bacillati</taxon>
        <taxon>Actinomycetota</taxon>
        <taxon>Actinomycetes</taxon>
        <taxon>Propionibacteriales</taxon>
        <taxon>Nocardioidaceae</taxon>
        <taxon>Nocardioides</taxon>
    </lineage>
</organism>
<dbReference type="Pfam" id="PF01547">
    <property type="entry name" value="SBP_bac_1"/>
    <property type="match status" value="1"/>
</dbReference>
<reference evidence="8 9" key="1">
    <citation type="submission" date="2020-07" db="EMBL/GenBank/DDBJ databases">
        <title>Sequencing the genomes of 1000 actinobacteria strains.</title>
        <authorList>
            <person name="Klenk H.-P."/>
        </authorList>
    </citation>
    <scope>NUCLEOTIDE SEQUENCE [LARGE SCALE GENOMIC DNA]</scope>
    <source>
        <strain evidence="8 9">DSM 21349</strain>
    </source>
</reference>
<keyword evidence="8" id="KW-0813">Transport</keyword>